<dbReference type="InterPro" id="IPR001128">
    <property type="entry name" value="Cyt_P450"/>
</dbReference>
<evidence type="ECO:0000256" key="5">
    <source>
        <dbReference type="ARBA" id="ARBA00022723"/>
    </source>
</evidence>
<evidence type="ECO:0008006" key="14">
    <source>
        <dbReference type="Google" id="ProtNLM"/>
    </source>
</evidence>
<reference evidence="12" key="3">
    <citation type="submission" date="2025-09" db="UniProtKB">
        <authorList>
            <consortium name="Ensembl"/>
        </authorList>
    </citation>
    <scope>IDENTIFICATION</scope>
</reference>
<dbReference type="GO" id="GO:0005506">
    <property type="term" value="F:iron ion binding"/>
    <property type="evidence" value="ECO:0007669"/>
    <property type="project" value="InterPro"/>
</dbReference>
<name>A0AAQ4NQA7_GASAC</name>
<dbReference type="GO" id="GO:0020037">
    <property type="term" value="F:heme binding"/>
    <property type="evidence" value="ECO:0007669"/>
    <property type="project" value="InterPro"/>
</dbReference>
<comment type="similarity">
    <text evidence="3 11">Belongs to the cytochrome P450 family.</text>
</comment>
<dbReference type="AlphaFoldDB" id="A0AAQ4NQA7"/>
<comment type="subcellular location">
    <subcellularLocation>
        <location evidence="2">Membrane</location>
    </subcellularLocation>
</comment>
<dbReference type="KEGG" id="gat:120809814"/>
<evidence type="ECO:0000313" key="12">
    <source>
        <dbReference type="Ensembl" id="ENSGACP00000028503.1"/>
    </source>
</evidence>
<dbReference type="InterPro" id="IPR017972">
    <property type="entry name" value="Cyt_P450_CS"/>
</dbReference>
<evidence type="ECO:0000256" key="6">
    <source>
        <dbReference type="ARBA" id="ARBA00023002"/>
    </source>
</evidence>
<keyword evidence="7 10" id="KW-0408">Iron</keyword>
<feature type="binding site" description="axial binding residue" evidence="10">
    <location>
        <position position="470"/>
    </location>
    <ligand>
        <name>heme</name>
        <dbReference type="ChEBI" id="CHEBI:30413"/>
    </ligand>
    <ligandPart>
        <name>Fe</name>
        <dbReference type="ChEBI" id="CHEBI:18248"/>
    </ligandPart>
</feature>
<organism evidence="12 13">
    <name type="scientific">Gasterosteus aculeatus aculeatus</name>
    <name type="common">three-spined stickleback</name>
    <dbReference type="NCBI Taxonomy" id="481459"/>
    <lineage>
        <taxon>Eukaryota</taxon>
        <taxon>Metazoa</taxon>
        <taxon>Chordata</taxon>
        <taxon>Craniata</taxon>
        <taxon>Vertebrata</taxon>
        <taxon>Euteleostomi</taxon>
        <taxon>Actinopterygii</taxon>
        <taxon>Neopterygii</taxon>
        <taxon>Teleostei</taxon>
        <taxon>Neoteleostei</taxon>
        <taxon>Acanthomorphata</taxon>
        <taxon>Eupercaria</taxon>
        <taxon>Perciformes</taxon>
        <taxon>Cottioidei</taxon>
        <taxon>Gasterosteales</taxon>
        <taxon>Gasterosteidae</taxon>
        <taxon>Gasterosteus</taxon>
    </lineage>
</organism>
<dbReference type="Gene3D" id="1.10.630.10">
    <property type="entry name" value="Cytochrome P450"/>
    <property type="match status" value="1"/>
</dbReference>
<dbReference type="Ensembl" id="ENSGACT00000054302.1">
    <property type="protein sequence ID" value="ENSGACP00000028503.1"/>
    <property type="gene ID" value="ENSGACG00000013996.2"/>
</dbReference>
<dbReference type="GeneTree" id="ENSGT00940000163301"/>
<evidence type="ECO:0000256" key="9">
    <source>
        <dbReference type="ARBA" id="ARBA00023136"/>
    </source>
</evidence>
<evidence type="ECO:0000256" key="2">
    <source>
        <dbReference type="ARBA" id="ARBA00004370"/>
    </source>
</evidence>
<dbReference type="InterPro" id="IPR002401">
    <property type="entry name" value="Cyt_P450_E_grp-I"/>
</dbReference>
<evidence type="ECO:0000256" key="1">
    <source>
        <dbReference type="ARBA" id="ARBA00001971"/>
    </source>
</evidence>
<evidence type="ECO:0000256" key="11">
    <source>
        <dbReference type="RuleBase" id="RU000461"/>
    </source>
</evidence>
<keyword evidence="9" id="KW-0472">Membrane</keyword>
<dbReference type="PANTHER" id="PTHR24300:SF327">
    <property type="entry name" value="CYTOCHROME P450 2F2-RELATED"/>
    <property type="match status" value="1"/>
</dbReference>
<evidence type="ECO:0000256" key="4">
    <source>
        <dbReference type="ARBA" id="ARBA00022617"/>
    </source>
</evidence>
<dbReference type="SUPFAM" id="SSF48264">
    <property type="entry name" value="Cytochrome P450"/>
    <property type="match status" value="1"/>
</dbReference>
<dbReference type="GO" id="GO:0016020">
    <property type="term" value="C:membrane"/>
    <property type="evidence" value="ECO:0007669"/>
    <property type="project" value="UniProtKB-SubCell"/>
</dbReference>
<protein>
    <recommendedName>
        <fullName evidence="14">Cytochrome P450, family 2, subfamily X, polypeptide 9</fullName>
    </recommendedName>
</protein>
<dbReference type="GO" id="GO:0005737">
    <property type="term" value="C:cytoplasm"/>
    <property type="evidence" value="ECO:0007669"/>
    <property type="project" value="TreeGrafter"/>
</dbReference>
<proteinExistence type="inferred from homology"/>
<dbReference type="PRINTS" id="PR00385">
    <property type="entry name" value="P450"/>
</dbReference>
<evidence type="ECO:0000256" key="3">
    <source>
        <dbReference type="ARBA" id="ARBA00010617"/>
    </source>
</evidence>
<reference evidence="12 13" key="1">
    <citation type="journal article" date="2021" name="G3 (Bethesda)">
        <title>Improved contiguity of the threespine stickleback genome using long-read sequencing.</title>
        <authorList>
            <person name="Nath S."/>
            <person name="Shaw D.E."/>
            <person name="White M.A."/>
        </authorList>
    </citation>
    <scope>NUCLEOTIDE SEQUENCE [LARGE SCALE GENOMIC DNA]</scope>
    <source>
        <strain evidence="12 13">Lake Benthic</strain>
    </source>
</reference>
<dbReference type="PRINTS" id="PR00463">
    <property type="entry name" value="EP450I"/>
</dbReference>
<evidence type="ECO:0000256" key="7">
    <source>
        <dbReference type="ARBA" id="ARBA00023004"/>
    </source>
</evidence>
<dbReference type="Pfam" id="PF00067">
    <property type="entry name" value="p450"/>
    <property type="match status" value="1"/>
</dbReference>
<accession>A0AAQ4NQA7</accession>
<keyword evidence="8 11" id="KW-0503">Monooxygenase</keyword>
<dbReference type="GO" id="GO:0016712">
    <property type="term" value="F:oxidoreductase activity, acting on paired donors, with incorporation or reduction of molecular oxygen, reduced flavin or flavoprotein as one donor, and incorporation of one atom of oxygen"/>
    <property type="evidence" value="ECO:0007669"/>
    <property type="project" value="TreeGrafter"/>
</dbReference>
<comment type="cofactor">
    <cofactor evidence="1 10">
        <name>heme</name>
        <dbReference type="ChEBI" id="CHEBI:30413"/>
    </cofactor>
</comment>
<sequence>MACITAGYTSCSEGVTVQIRSLRNHRKPRQPVESRSVRSGFVHSWGLTVIPIHAVISSISMRPKNFPPGPPVWPILGNILDLSLENPLKDFERLRKTYGNVYSLFLGPKPVVVINEMKTIKEALVTKGVDFAGRPQDLLINDSSEREGLVMTDYGSSWKEQRRFALMNLRNFGMGKDSMEERIHGEIQYTVDTLEKSIGKSFSPQNMFHNAASNIICQVLFGKRFEYEDETIKTVVQCFTENAKIANGPWAMIYDSFPLIRSLPLPFRRAFKNVETCRKIAKSLMNEHKQTRVPGEPRDFVDCYLDRLDKPGDRSSFSEAQLTMYILDLHFAGTDTTSNTLLTGFLYLMNYPHVQERCQQEIDMVLEGKDQASSEDRNNMPYVQAVIHEFQRVANTVPLSIFHSTTKDTELNGYSIPKGTLIIPNLTSVLNEEGQWKFPNEFNPENFLNDQGEFVKPEAFMPFSAGPRMCLGEGLARMELFLFTVTLLRKFKFIWPEDAGEPDFTPVYGVTLTPKPYRMKVQLRVSQKIPH</sequence>
<reference evidence="12" key="2">
    <citation type="submission" date="2025-08" db="UniProtKB">
        <authorList>
            <consortium name="Ensembl"/>
        </authorList>
    </citation>
    <scope>IDENTIFICATION</scope>
</reference>
<dbReference type="InterPro" id="IPR050182">
    <property type="entry name" value="Cytochrome_P450_fam2"/>
</dbReference>
<dbReference type="PANTHER" id="PTHR24300">
    <property type="entry name" value="CYTOCHROME P450 508A4-RELATED"/>
    <property type="match status" value="1"/>
</dbReference>
<dbReference type="Proteomes" id="UP000007635">
    <property type="component" value="Chromosome XIX"/>
</dbReference>
<keyword evidence="13" id="KW-1185">Reference proteome</keyword>
<keyword evidence="5 10" id="KW-0479">Metal-binding</keyword>
<evidence type="ECO:0000256" key="10">
    <source>
        <dbReference type="PIRSR" id="PIRSR602401-1"/>
    </source>
</evidence>
<dbReference type="GO" id="GO:0006805">
    <property type="term" value="P:xenobiotic metabolic process"/>
    <property type="evidence" value="ECO:0007669"/>
    <property type="project" value="TreeGrafter"/>
</dbReference>
<keyword evidence="4 10" id="KW-0349">Heme</keyword>
<dbReference type="InterPro" id="IPR036396">
    <property type="entry name" value="Cyt_P450_sf"/>
</dbReference>
<evidence type="ECO:0000313" key="13">
    <source>
        <dbReference type="Proteomes" id="UP000007635"/>
    </source>
</evidence>
<dbReference type="FunFam" id="1.10.630.10:FF:000004">
    <property type="entry name" value="cytochrome P450 2D15 isoform X1"/>
    <property type="match status" value="1"/>
</dbReference>
<evidence type="ECO:0000256" key="8">
    <source>
        <dbReference type="ARBA" id="ARBA00023033"/>
    </source>
</evidence>
<dbReference type="PROSITE" id="PS00086">
    <property type="entry name" value="CYTOCHROME_P450"/>
    <property type="match status" value="1"/>
</dbReference>
<dbReference type="GO" id="GO:0006082">
    <property type="term" value="P:organic acid metabolic process"/>
    <property type="evidence" value="ECO:0007669"/>
    <property type="project" value="TreeGrafter"/>
</dbReference>
<dbReference type="RefSeq" id="XP_040019842.1">
    <property type="nucleotide sequence ID" value="XM_040163908.1"/>
</dbReference>
<keyword evidence="6 11" id="KW-0560">Oxidoreductase</keyword>
<dbReference type="GeneID" id="120809814"/>